<evidence type="ECO:0000259" key="2">
    <source>
        <dbReference type="PROSITE" id="PS50054"/>
    </source>
</evidence>
<dbReference type="EMBL" id="MPUH01000243">
    <property type="protein sequence ID" value="OMJ85255.1"/>
    <property type="molecule type" value="Genomic_DNA"/>
</dbReference>
<organism evidence="4 5">
    <name type="scientific">Stentor coeruleus</name>
    <dbReference type="NCBI Taxonomy" id="5963"/>
    <lineage>
        <taxon>Eukaryota</taxon>
        <taxon>Sar</taxon>
        <taxon>Alveolata</taxon>
        <taxon>Ciliophora</taxon>
        <taxon>Postciliodesmatophora</taxon>
        <taxon>Heterotrichea</taxon>
        <taxon>Heterotrichida</taxon>
        <taxon>Stentoridae</taxon>
        <taxon>Stentor</taxon>
    </lineage>
</organism>
<dbReference type="Proteomes" id="UP000187209">
    <property type="component" value="Unassembled WGS sequence"/>
</dbReference>
<feature type="compositionally biased region" description="Basic residues" evidence="1">
    <location>
        <begin position="366"/>
        <end position="375"/>
    </location>
</feature>
<dbReference type="PROSITE" id="PS50054">
    <property type="entry name" value="TYR_PHOSPHATASE_DUAL"/>
    <property type="match status" value="1"/>
</dbReference>
<evidence type="ECO:0000259" key="3">
    <source>
        <dbReference type="PROSITE" id="PS50056"/>
    </source>
</evidence>
<dbReference type="SMART" id="SM00195">
    <property type="entry name" value="DSPc"/>
    <property type="match status" value="1"/>
</dbReference>
<dbReference type="InterPro" id="IPR020422">
    <property type="entry name" value="TYR_PHOSPHATASE_DUAL_dom"/>
</dbReference>
<evidence type="ECO:0000256" key="1">
    <source>
        <dbReference type="SAM" id="MobiDB-lite"/>
    </source>
</evidence>
<feature type="region of interest" description="Disordered" evidence="1">
    <location>
        <begin position="260"/>
        <end position="282"/>
    </location>
</feature>
<dbReference type="AlphaFoldDB" id="A0A1R2C8H1"/>
<feature type="domain" description="Tyrosine-protein phosphatase" evidence="2">
    <location>
        <begin position="7"/>
        <end position="154"/>
    </location>
</feature>
<evidence type="ECO:0000313" key="4">
    <source>
        <dbReference type="EMBL" id="OMJ85255.1"/>
    </source>
</evidence>
<dbReference type="PANTHER" id="PTHR46653:SF1">
    <property type="entry name" value="SPECIFICITY PROTEIN PHOSPHATASE, PUTATIVE-RELATED"/>
    <property type="match status" value="1"/>
</dbReference>
<dbReference type="SUPFAM" id="SSF52799">
    <property type="entry name" value="(Phosphotyrosine protein) phosphatases II"/>
    <property type="match status" value="1"/>
</dbReference>
<dbReference type="InterPro" id="IPR000387">
    <property type="entry name" value="Tyr_Pase_dom"/>
</dbReference>
<feature type="domain" description="Tyrosine specific protein phosphatases" evidence="3">
    <location>
        <begin position="74"/>
        <end position="135"/>
    </location>
</feature>
<dbReference type="CDD" id="cd14498">
    <property type="entry name" value="DSP"/>
    <property type="match status" value="1"/>
</dbReference>
<protein>
    <recommendedName>
        <fullName evidence="6">Tyrosine-protein phosphatase domain-containing protein</fullName>
    </recommendedName>
</protein>
<dbReference type="InterPro" id="IPR000340">
    <property type="entry name" value="Dual-sp_phosphatase_cat-dom"/>
</dbReference>
<reference evidence="4 5" key="1">
    <citation type="submission" date="2016-11" db="EMBL/GenBank/DDBJ databases">
        <title>The macronuclear genome of Stentor coeruleus: a giant cell with tiny introns.</title>
        <authorList>
            <person name="Slabodnick M."/>
            <person name="Ruby J.G."/>
            <person name="Reiff S.B."/>
            <person name="Swart E.C."/>
            <person name="Gosai S."/>
            <person name="Prabakaran S."/>
            <person name="Witkowska E."/>
            <person name="Larue G.E."/>
            <person name="Fisher S."/>
            <person name="Freeman R.M."/>
            <person name="Gunawardena J."/>
            <person name="Chu W."/>
            <person name="Stover N.A."/>
            <person name="Gregory B.D."/>
            <person name="Nowacki M."/>
            <person name="Derisi J."/>
            <person name="Roy S.W."/>
            <person name="Marshall W.F."/>
            <person name="Sood P."/>
        </authorList>
    </citation>
    <scope>NUCLEOTIDE SEQUENCE [LARGE SCALE GENOMIC DNA]</scope>
    <source>
        <strain evidence="4">WM001</strain>
    </source>
</reference>
<dbReference type="PROSITE" id="PS50056">
    <property type="entry name" value="TYR_PHOSPHATASE_2"/>
    <property type="match status" value="1"/>
</dbReference>
<feature type="compositionally biased region" description="Polar residues" evidence="1">
    <location>
        <begin position="334"/>
        <end position="347"/>
    </location>
</feature>
<evidence type="ECO:0000313" key="5">
    <source>
        <dbReference type="Proteomes" id="UP000187209"/>
    </source>
</evidence>
<evidence type="ECO:0008006" key="6">
    <source>
        <dbReference type="Google" id="ProtNLM"/>
    </source>
</evidence>
<feature type="compositionally biased region" description="Basic and acidic residues" evidence="1">
    <location>
        <begin position="265"/>
        <end position="275"/>
    </location>
</feature>
<keyword evidence="5" id="KW-1185">Reference proteome</keyword>
<name>A0A1R2C8H1_9CILI</name>
<dbReference type="InterPro" id="IPR029021">
    <property type="entry name" value="Prot-tyrosine_phosphatase-like"/>
</dbReference>
<dbReference type="Pfam" id="PF00782">
    <property type="entry name" value="DSPc"/>
    <property type="match status" value="1"/>
</dbReference>
<dbReference type="OrthoDB" id="10252009at2759"/>
<dbReference type="Gene3D" id="3.90.190.10">
    <property type="entry name" value="Protein tyrosine phosphatase superfamily"/>
    <property type="match status" value="1"/>
</dbReference>
<feature type="region of interest" description="Disordered" evidence="1">
    <location>
        <begin position="310"/>
        <end position="375"/>
    </location>
</feature>
<accession>A0A1R2C8H1</accession>
<gene>
    <name evidence="4" type="ORF">SteCoe_13493</name>
</gene>
<dbReference type="PANTHER" id="PTHR46653">
    <property type="entry name" value="SPECIFICITY PROTEIN PHOSPHATASE, PUTATIVE-RELATED"/>
    <property type="match status" value="1"/>
</dbReference>
<comment type="caution">
    <text evidence="4">The sequence shown here is derived from an EMBL/GenBank/DDBJ whole genome shotgun (WGS) entry which is preliminary data.</text>
</comment>
<proteinExistence type="predicted"/>
<sequence length="375" mass="42393">MESVLVGAFKVKDGLFIGDEFAAQDLEFVVANKVTRIVNCAFRQVPNHWEPIGVHYLSFGWFDTENQIILDSSDKNLNMIYQFIEQGLETGESILVHSVRGVSRCVCIVTAYLMKKYMWSLYKSLDFIAFRRPDLDLNPGFLTQLGSFEARLSRNSKIPRTDQWDQVLENGEELILRNTFMNARIGGQTDYHIQNNQPDGQCLIKWEDSNTETINLKAKNKIESGFATIRSCLKGTDKKEKKVPVFNLMTIKEKTSISKGNFNKGIRDENADKGQMRSASLNRNDNRLVKEAISAARGLIEREEPKRNTLKVLGTGSRTSKKNSRDEIIAKVSRPTTAPQKRASSPKGTDKRASTFNPSKGASFGHMKKRSKQTL</sequence>